<organism evidence="1 2">
    <name type="scientific">Neisseria meningitidis serogroup B</name>
    <dbReference type="NCBI Taxonomy" id="491"/>
    <lineage>
        <taxon>Bacteria</taxon>
        <taxon>Pseudomonadati</taxon>
        <taxon>Pseudomonadota</taxon>
        <taxon>Betaproteobacteria</taxon>
        <taxon>Neisseriales</taxon>
        <taxon>Neisseriaceae</taxon>
        <taxon>Neisseria</taxon>
    </lineage>
</organism>
<dbReference type="EMBL" id="CVTF01000122">
    <property type="protein sequence ID" value="CRZ00169.1"/>
    <property type="molecule type" value="Genomic_DNA"/>
</dbReference>
<reference evidence="1 2" key="1">
    <citation type="submission" date="2014-11" db="EMBL/GenBank/DDBJ databases">
        <authorList>
            <person name="Diene M.Seydina."/>
        </authorList>
    </citation>
    <scope>NUCLEOTIDE SEQUENCE [LARGE SCALE GENOMIC DNA]</scope>
    <source>
        <strain evidence="1 2">Neisseria meningitidis CHUV</strain>
    </source>
</reference>
<keyword evidence="1" id="KW-0131">Cell cycle</keyword>
<name>A0A0H5QDY3_NEIMI</name>
<dbReference type="GO" id="GO:0051301">
    <property type="term" value="P:cell division"/>
    <property type="evidence" value="ECO:0007669"/>
    <property type="project" value="UniProtKB-KW"/>
</dbReference>
<sequence length="46" mass="4873">MENHGNAAKIKGRDGYYTVGGGKPKAESVSAELPAGCFFWDGNTLK</sequence>
<protein>
    <submittedName>
        <fullName evidence="1">Cell division protein FtsK</fullName>
    </submittedName>
</protein>
<evidence type="ECO:0000313" key="1">
    <source>
        <dbReference type="EMBL" id="CRZ00169.1"/>
    </source>
</evidence>
<evidence type="ECO:0000313" key="2">
    <source>
        <dbReference type="Proteomes" id="UP000182715"/>
    </source>
</evidence>
<dbReference type="Proteomes" id="UP000182715">
    <property type="component" value="Unassembled WGS sequence"/>
</dbReference>
<proteinExistence type="predicted"/>
<keyword evidence="1" id="KW-0132">Cell division</keyword>
<accession>A0A0H5QDY3</accession>
<dbReference type="AlphaFoldDB" id="A0A0H5QDY3"/>